<gene>
    <name evidence="2" type="ORF">G7Y89_g1714</name>
</gene>
<sequence length="595" mass="62990">MSEHNENDDLGLRGLFTSEEFDAISPEAQAEAMDAQRDMEQPAAGDEEMLDSPSPEQAGTTSGTSAASNPALNSGIAGRGEEASDPSRTQPATTTSGASATPTPALSHGNIVMPAAGEETRPRRVPVKRKLNMLGEVQRPLEHAICGICSKRGHHPESCSENLSCGFHNWCVFCSTGAHVTATCPRVRDGLVSKADMFHYAVANRSGRPPLRLPFNWMDIDPRKLAEWIRQGRALPQSAKFAAEQRKLRLKAGMPEWQDIGSVIRDPIYNDPDWRNKIGDQTHPSDRSLAGAKGGKYCIPDDATQTVLPGRTKGSRKPSGPSTGVKRKMDDTSDANDSQRDNGAPTKRAKGPSWFRKNGRGNYRGTRGNNRGTGPTRNPYAGDLATWESFRIRGAASEPRQPPANFQPPSGQPGSFGPAPPPPPPLGLSSNWTPLPLRPISDSPIVPRIGRGTNPVENQALGEVIASAFRTYMHGNHAASLEQQQAMLASFVQGRPNGSPSNAGSMCDESALGGSGSQSASGPLNPRVADRISTIPPSRTSGADGQMDESALGNVDPPSFSQTGTGGGSSAPGGGTAAPQPGEPDGQFEDEGMFD</sequence>
<feature type="compositionally biased region" description="Low complexity" evidence="1">
    <location>
        <begin position="89"/>
        <end position="107"/>
    </location>
</feature>
<organism evidence="2 3">
    <name type="scientific">Cudoniella acicularis</name>
    <dbReference type="NCBI Taxonomy" id="354080"/>
    <lineage>
        <taxon>Eukaryota</taxon>
        <taxon>Fungi</taxon>
        <taxon>Dikarya</taxon>
        <taxon>Ascomycota</taxon>
        <taxon>Pezizomycotina</taxon>
        <taxon>Leotiomycetes</taxon>
        <taxon>Helotiales</taxon>
        <taxon>Tricladiaceae</taxon>
        <taxon>Cudoniella</taxon>
    </lineage>
</organism>
<feature type="compositionally biased region" description="Low complexity" evidence="1">
    <location>
        <begin position="360"/>
        <end position="378"/>
    </location>
</feature>
<comment type="caution">
    <text evidence="2">The sequence shown here is derived from an EMBL/GenBank/DDBJ whole genome shotgun (WGS) entry which is preliminary data.</text>
</comment>
<feature type="compositionally biased region" description="Basic and acidic residues" evidence="1">
    <location>
        <begin position="275"/>
        <end position="286"/>
    </location>
</feature>
<feature type="region of interest" description="Disordered" evidence="1">
    <location>
        <begin position="1"/>
        <end position="122"/>
    </location>
</feature>
<proteinExistence type="predicted"/>
<feature type="compositionally biased region" description="Basic and acidic residues" evidence="1">
    <location>
        <begin position="1"/>
        <end position="11"/>
    </location>
</feature>
<feature type="compositionally biased region" description="Polar residues" evidence="1">
    <location>
        <begin position="54"/>
        <end position="72"/>
    </location>
</feature>
<evidence type="ECO:0000313" key="3">
    <source>
        <dbReference type="Proteomes" id="UP000566819"/>
    </source>
</evidence>
<feature type="compositionally biased region" description="Low complexity" evidence="1">
    <location>
        <begin position="407"/>
        <end position="417"/>
    </location>
</feature>
<dbReference type="EMBL" id="JAAMPI010000069">
    <property type="protein sequence ID" value="KAF4636368.1"/>
    <property type="molecule type" value="Genomic_DNA"/>
</dbReference>
<evidence type="ECO:0000313" key="2">
    <source>
        <dbReference type="EMBL" id="KAF4636368.1"/>
    </source>
</evidence>
<feature type="compositionally biased region" description="Acidic residues" evidence="1">
    <location>
        <begin position="586"/>
        <end position="595"/>
    </location>
</feature>
<reference evidence="2 3" key="1">
    <citation type="submission" date="2020-03" db="EMBL/GenBank/DDBJ databases">
        <title>Draft Genome Sequence of Cudoniella acicularis.</title>
        <authorList>
            <person name="Buettner E."/>
            <person name="Kellner H."/>
        </authorList>
    </citation>
    <scope>NUCLEOTIDE SEQUENCE [LARGE SCALE GENOMIC DNA]</scope>
    <source>
        <strain evidence="2 3">DSM 108380</strain>
    </source>
</reference>
<dbReference type="AlphaFoldDB" id="A0A8H4RVI3"/>
<name>A0A8H4RVI3_9HELO</name>
<dbReference type="Proteomes" id="UP000566819">
    <property type="component" value="Unassembled WGS sequence"/>
</dbReference>
<feature type="region of interest" description="Disordered" evidence="1">
    <location>
        <begin position="275"/>
        <end position="382"/>
    </location>
</feature>
<evidence type="ECO:0000256" key="1">
    <source>
        <dbReference type="SAM" id="MobiDB-lite"/>
    </source>
</evidence>
<keyword evidence="3" id="KW-1185">Reference proteome</keyword>
<feature type="region of interest" description="Disordered" evidence="1">
    <location>
        <begin position="396"/>
        <end position="435"/>
    </location>
</feature>
<accession>A0A8H4RVI3</accession>
<protein>
    <submittedName>
        <fullName evidence="2">Uncharacterized protein</fullName>
    </submittedName>
</protein>
<feature type="compositionally biased region" description="Gly residues" evidence="1">
    <location>
        <begin position="564"/>
        <end position="576"/>
    </location>
</feature>
<feature type="region of interest" description="Disordered" evidence="1">
    <location>
        <begin position="492"/>
        <end position="595"/>
    </location>
</feature>